<comment type="caution">
    <text evidence="1">The sequence shown here is derived from an EMBL/GenBank/DDBJ whole genome shotgun (WGS) entry which is preliminary data.</text>
</comment>
<evidence type="ECO:0000313" key="2">
    <source>
        <dbReference type="Proteomes" id="UP001594288"/>
    </source>
</evidence>
<keyword evidence="2" id="KW-1185">Reference proteome</keyword>
<protein>
    <submittedName>
        <fullName evidence="1">Uncharacterized protein</fullName>
    </submittedName>
</protein>
<evidence type="ECO:0000313" key="1">
    <source>
        <dbReference type="EMBL" id="MFC1799839.1"/>
    </source>
</evidence>
<organism evidence="1 2">
    <name type="scientific">Eiseniibacteriota bacterium</name>
    <dbReference type="NCBI Taxonomy" id="2212470"/>
    <lineage>
        <taxon>Bacteria</taxon>
        <taxon>Candidatus Eiseniibacteriota</taxon>
    </lineage>
</organism>
<sequence length="69" mass="7832">MSGDRDFALHVAGEHGEASLQYSVARIYGRPDETLRKGKVHTWYYFSDRVAFVFEGNIIQKVVDLLPSS</sequence>
<proteinExistence type="predicted"/>
<dbReference type="Proteomes" id="UP001594288">
    <property type="component" value="Unassembled WGS sequence"/>
</dbReference>
<dbReference type="EMBL" id="JBHPEI010000035">
    <property type="protein sequence ID" value="MFC1799839.1"/>
    <property type="molecule type" value="Genomic_DNA"/>
</dbReference>
<reference evidence="1 2" key="1">
    <citation type="submission" date="2024-09" db="EMBL/GenBank/DDBJ databases">
        <authorList>
            <person name="D'Angelo T."/>
        </authorList>
    </citation>
    <scope>NUCLEOTIDE SEQUENCE [LARGE SCALE GENOMIC DNA]</scope>
    <source>
        <strain evidence="1">SAG AM-311-F02</strain>
    </source>
</reference>
<gene>
    <name evidence="1" type="ORF">ACFL2Z_02900</name>
</gene>
<name>A0ABV6YP50_UNCEI</name>
<accession>A0ABV6YP50</accession>